<sequence length="419" mass="47032">MGVDSAKPEESSPQCQRCVKRHITCSFLEDASDGILTPVGIDDTTPRSLECMPSDPDLPRPSLLPPKLQPSTTSAPIPTVPFTAKRFDLLDLELIQHWSTRTYITMSSRLTAHVVWRDTIFAEALRHEFLLHGLIATSALHKATLQPESAEARAEYSKVALAYQNAALAGYIPAVSNPTQDNGIALFSLSLFLTIWAFASKRLPEGLSSVKLELSSRDSSPEVVFPPHSPIAQFFEIFMIVRGVYAVITETKVWLQGDIEELLRFPKPDELPPHSADILEAFNRLENALDDPRLNPPDDVGQDLRPLFKDQIESLLRISRCRSVVEWDGHIFSWVIFAPQELLNCLKRGHPMALAMFALWSAALRCMDHHWWATGWPYTLVSAVSTHLGPAWSSVLEWPKREVGLTFQETSGFENRRMV</sequence>
<name>A0A438MSW4_EXOME</name>
<evidence type="ECO:0000256" key="1">
    <source>
        <dbReference type="SAM" id="MobiDB-lite"/>
    </source>
</evidence>
<protein>
    <recommendedName>
        <fullName evidence="4">Zn(2)-C6 fungal-type domain-containing protein</fullName>
    </recommendedName>
</protein>
<evidence type="ECO:0000313" key="3">
    <source>
        <dbReference type="Proteomes" id="UP000288859"/>
    </source>
</evidence>
<feature type="region of interest" description="Disordered" evidence="1">
    <location>
        <begin position="52"/>
        <end position="77"/>
    </location>
</feature>
<proteinExistence type="predicted"/>
<dbReference type="GO" id="GO:0001228">
    <property type="term" value="F:DNA-binding transcription activator activity, RNA polymerase II-specific"/>
    <property type="evidence" value="ECO:0007669"/>
    <property type="project" value="TreeGrafter"/>
</dbReference>
<dbReference type="PANTHER" id="PTHR47784:SF5">
    <property type="entry name" value="STEROL UPTAKE CONTROL PROTEIN 2"/>
    <property type="match status" value="1"/>
</dbReference>
<dbReference type="AlphaFoldDB" id="A0A438MSW4"/>
<organism evidence="2 3">
    <name type="scientific">Exophiala mesophila</name>
    <name type="common">Black yeast-like fungus</name>
    <dbReference type="NCBI Taxonomy" id="212818"/>
    <lineage>
        <taxon>Eukaryota</taxon>
        <taxon>Fungi</taxon>
        <taxon>Dikarya</taxon>
        <taxon>Ascomycota</taxon>
        <taxon>Pezizomycotina</taxon>
        <taxon>Eurotiomycetes</taxon>
        <taxon>Chaetothyriomycetidae</taxon>
        <taxon>Chaetothyriales</taxon>
        <taxon>Herpotrichiellaceae</taxon>
        <taxon>Exophiala</taxon>
    </lineage>
</organism>
<gene>
    <name evidence="2" type="ORF">B0A52_09534</name>
</gene>
<dbReference type="Proteomes" id="UP000288859">
    <property type="component" value="Unassembled WGS sequence"/>
</dbReference>
<evidence type="ECO:0000313" key="2">
    <source>
        <dbReference type="EMBL" id="RVX66721.1"/>
    </source>
</evidence>
<dbReference type="InterPro" id="IPR053157">
    <property type="entry name" value="Sterol_Uptake_Regulator"/>
</dbReference>
<accession>A0A438MSW4</accession>
<dbReference type="InterPro" id="IPR021858">
    <property type="entry name" value="Fun_TF"/>
</dbReference>
<evidence type="ECO:0008006" key="4">
    <source>
        <dbReference type="Google" id="ProtNLM"/>
    </source>
</evidence>
<reference evidence="2 3" key="1">
    <citation type="submission" date="2017-03" db="EMBL/GenBank/DDBJ databases">
        <title>Genomes of endolithic fungi from Antarctica.</title>
        <authorList>
            <person name="Coleine C."/>
            <person name="Masonjones S."/>
            <person name="Stajich J.E."/>
        </authorList>
    </citation>
    <scope>NUCLEOTIDE SEQUENCE [LARGE SCALE GENOMIC DNA]</scope>
    <source>
        <strain evidence="2 3">CCFEE 6314</strain>
    </source>
</reference>
<dbReference type="EMBL" id="NAJM01000057">
    <property type="protein sequence ID" value="RVX66721.1"/>
    <property type="molecule type" value="Genomic_DNA"/>
</dbReference>
<dbReference type="OrthoDB" id="5386330at2759"/>
<dbReference type="VEuPathDB" id="FungiDB:PV10_06906"/>
<dbReference type="PANTHER" id="PTHR47784">
    <property type="entry name" value="STEROL UPTAKE CONTROL PROTEIN 2"/>
    <property type="match status" value="1"/>
</dbReference>
<dbReference type="Pfam" id="PF11951">
    <property type="entry name" value="Fungal_trans_2"/>
    <property type="match status" value="1"/>
</dbReference>
<comment type="caution">
    <text evidence="2">The sequence shown here is derived from an EMBL/GenBank/DDBJ whole genome shotgun (WGS) entry which is preliminary data.</text>
</comment>